<dbReference type="EMBL" id="LNFP01000428">
    <property type="protein sequence ID" value="KUF92956.1"/>
    <property type="molecule type" value="Genomic_DNA"/>
</dbReference>
<name>A0A0W8D9S3_PHYNI</name>
<accession>A0A0W8D9S3</accession>
<reference evidence="1 2" key="1">
    <citation type="submission" date="2015-11" db="EMBL/GenBank/DDBJ databases">
        <title>Genomes and virulence difference between two physiological races of Phytophthora nicotianae.</title>
        <authorList>
            <person name="Liu H."/>
            <person name="Ma X."/>
            <person name="Yu H."/>
            <person name="Fang D."/>
            <person name="Li Y."/>
            <person name="Wang X."/>
            <person name="Wang W."/>
            <person name="Dong Y."/>
            <person name="Xiao B."/>
        </authorList>
    </citation>
    <scope>NUCLEOTIDE SEQUENCE [LARGE SCALE GENOMIC DNA]</scope>
    <source>
        <strain evidence="2">race 1</strain>
    </source>
</reference>
<evidence type="ECO:0000313" key="1">
    <source>
        <dbReference type="EMBL" id="KUF92956.1"/>
    </source>
</evidence>
<comment type="caution">
    <text evidence="1">The sequence shown here is derived from an EMBL/GenBank/DDBJ whole genome shotgun (WGS) entry which is preliminary data.</text>
</comment>
<gene>
    <name evidence="1" type="ORF">AM588_10003872</name>
</gene>
<sequence>MQQKRVFTEMQRLGVEDGPSKIPVAAGIKRRTRHCMIRLLNVMFSETFAGRVHEIDGKPTRAELDSNQTHASSSFWTGFHDAYLSDQAEFGKLNSTLPLFAKCNQPLLYLMTQQNFVICGRTSVVDTILKCPFKHVFI</sequence>
<dbReference type="AlphaFoldDB" id="A0A0W8D9S3"/>
<proteinExistence type="predicted"/>
<evidence type="ECO:0000313" key="2">
    <source>
        <dbReference type="Proteomes" id="UP000054636"/>
    </source>
</evidence>
<organism evidence="1 2">
    <name type="scientific">Phytophthora nicotianae</name>
    <name type="common">Potato buckeye rot agent</name>
    <name type="synonym">Phytophthora parasitica</name>
    <dbReference type="NCBI Taxonomy" id="4792"/>
    <lineage>
        <taxon>Eukaryota</taxon>
        <taxon>Sar</taxon>
        <taxon>Stramenopiles</taxon>
        <taxon>Oomycota</taxon>
        <taxon>Peronosporomycetes</taxon>
        <taxon>Peronosporales</taxon>
        <taxon>Peronosporaceae</taxon>
        <taxon>Phytophthora</taxon>
    </lineage>
</organism>
<dbReference type="Proteomes" id="UP000054636">
    <property type="component" value="Unassembled WGS sequence"/>
</dbReference>
<protein>
    <submittedName>
        <fullName evidence="1">Uncharacterized protein</fullName>
    </submittedName>
</protein>